<keyword evidence="6" id="KW-0238">DNA-binding</keyword>
<dbReference type="OrthoDB" id="9782620at2"/>
<sequence length="273" mass="29838">MCGRYAVTKNPAKLVEEFGATDATEGQAPKPNHNVAPTKTVPTVVQRHPRNDDGEPDQQRTERTLRLMRWGLVPFWAKDSAGGARMINARSETASSKPAFRAAMKKRRCLIPADGWFEWRRDPEGKQPFYMTDPSGASLAFAGLWETWRAKDAEPDTPPLVTCTVLTTAAIGQLTEVHDRMPLLMQPDNWARWLDPDVADATDLLEPPGLDVVDGLELRPVSSAVNSVRNNGPELLDRVEPAVDLGAVGGDSPTLFDAGGEARVSETSGTRAR</sequence>
<evidence type="ECO:0000256" key="2">
    <source>
        <dbReference type="ARBA" id="ARBA00022670"/>
    </source>
</evidence>
<dbReference type="Gene3D" id="3.90.1680.10">
    <property type="entry name" value="SOS response associated peptidase-like"/>
    <property type="match status" value="1"/>
</dbReference>
<dbReference type="PANTHER" id="PTHR13604">
    <property type="entry name" value="DC12-RELATED"/>
    <property type="match status" value="1"/>
</dbReference>
<dbReference type="GO" id="GO:0106300">
    <property type="term" value="P:protein-DNA covalent cross-linking repair"/>
    <property type="evidence" value="ECO:0007669"/>
    <property type="project" value="InterPro"/>
</dbReference>
<evidence type="ECO:0000256" key="1">
    <source>
        <dbReference type="ARBA" id="ARBA00008136"/>
    </source>
</evidence>
<dbReference type="SUPFAM" id="SSF143081">
    <property type="entry name" value="BB1717-like"/>
    <property type="match status" value="1"/>
</dbReference>
<feature type="region of interest" description="Disordered" evidence="9">
    <location>
        <begin position="18"/>
        <end position="61"/>
    </location>
</feature>
<dbReference type="Pfam" id="PF02586">
    <property type="entry name" value="SRAP"/>
    <property type="match status" value="1"/>
</dbReference>
<dbReference type="AlphaFoldDB" id="A0A4R2QIN1"/>
<dbReference type="RefSeq" id="WP_132878524.1">
    <property type="nucleotide sequence ID" value="NZ_SLXQ01000009.1"/>
</dbReference>
<keyword evidence="4 8" id="KW-0378">Hydrolase</keyword>
<proteinExistence type="inferred from homology"/>
<dbReference type="Proteomes" id="UP000294911">
    <property type="component" value="Unassembled WGS sequence"/>
</dbReference>
<dbReference type="PANTHER" id="PTHR13604:SF0">
    <property type="entry name" value="ABASIC SITE PROCESSING PROTEIN HMCES"/>
    <property type="match status" value="1"/>
</dbReference>
<dbReference type="GO" id="GO:0008233">
    <property type="term" value="F:peptidase activity"/>
    <property type="evidence" value="ECO:0007669"/>
    <property type="project" value="UniProtKB-KW"/>
</dbReference>
<gene>
    <name evidence="10" type="ORF">EV191_10935</name>
</gene>
<evidence type="ECO:0000256" key="9">
    <source>
        <dbReference type="SAM" id="MobiDB-lite"/>
    </source>
</evidence>
<name>A0A4R2QIN1_9PSEU</name>
<keyword evidence="11" id="KW-1185">Reference proteome</keyword>
<keyword evidence="7" id="KW-0456">Lyase</keyword>
<dbReference type="InterPro" id="IPR036590">
    <property type="entry name" value="SRAP-like"/>
</dbReference>
<evidence type="ECO:0000256" key="5">
    <source>
        <dbReference type="ARBA" id="ARBA00023124"/>
    </source>
</evidence>
<feature type="region of interest" description="Disordered" evidence="9">
    <location>
        <begin position="250"/>
        <end position="273"/>
    </location>
</feature>
<feature type="compositionally biased region" description="Basic and acidic residues" evidence="9">
    <location>
        <begin position="49"/>
        <end position="61"/>
    </location>
</feature>
<keyword evidence="5" id="KW-0190">Covalent protein-DNA linkage</keyword>
<keyword evidence="3" id="KW-0227">DNA damage</keyword>
<evidence type="ECO:0000256" key="7">
    <source>
        <dbReference type="ARBA" id="ARBA00023239"/>
    </source>
</evidence>
<organism evidence="10 11">
    <name type="scientific">Tamaricihabitans halophyticus</name>
    <dbReference type="NCBI Taxonomy" id="1262583"/>
    <lineage>
        <taxon>Bacteria</taxon>
        <taxon>Bacillati</taxon>
        <taxon>Actinomycetota</taxon>
        <taxon>Actinomycetes</taxon>
        <taxon>Pseudonocardiales</taxon>
        <taxon>Pseudonocardiaceae</taxon>
        <taxon>Tamaricihabitans</taxon>
    </lineage>
</organism>
<evidence type="ECO:0000313" key="10">
    <source>
        <dbReference type="EMBL" id="TCP49213.1"/>
    </source>
</evidence>
<comment type="caution">
    <text evidence="10">The sequence shown here is derived from an EMBL/GenBank/DDBJ whole genome shotgun (WGS) entry which is preliminary data.</text>
</comment>
<dbReference type="InterPro" id="IPR003738">
    <property type="entry name" value="SRAP"/>
</dbReference>
<reference evidence="10 11" key="1">
    <citation type="submission" date="2019-03" db="EMBL/GenBank/DDBJ databases">
        <title>Genomic Encyclopedia of Type Strains, Phase IV (KMG-IV): sequencing the most valuable type-strain genomes for metagenomic binning, comparative biology and taxonomic classification.</title>
        <authorList>
            <person name="Goeker M."/>
        </authorList>
    </citation>
    <scope>NUCLEOTIDE SEQUENCE [LARGE SCALE GENOMIC DNA]</scope>
    <source>
        <strain evidence="10 11">DSM 45765</strain>
    </source>
</reference>
<dbReference type="EC" id="3.4.-.-" evidence="8"/>
<keyword evidence="2 8" id="KW-0645">Protease</keyword>
<evidence type="ECO:0000256" key="8">
    <source>
        <dbReference type="RuleBase" id="RU364100"/>
    </source>
</evidence>
<evidence type="ECO:0000313" key="11">
    <source>
        <dbReference type="Proteomes" id="UP000294911"/>
    </source>
</evidence>
<accession>A0A4R2QIN1</accession>
<protein>
    <recommendedName>
        <fullName evidence="8">Abasic site processing protein</fullName>
        <ecNumber evidence="8">3.4.-.-</ecNumber>
    </recommendedName>
</protein>
<evidence type="ECO:0000256" key="6">
    <source>
        <dbReference type="ARBA" id="ARBA00023125"/>
    </source>
</evidence>
<dbReference type="GO" id="GO:0006508">
    <property type="term" value="P:proteolysis"/>
    <property type="evidence" value="ECO:0007669"/>
    <property type="project" value="UniProtKB-KW"/>
</dbReference>
<evidence type="ECO:0000256" key="4">
    <source>
        <dbReference type="ARBA" id="ARBA00022801"/>
    </source>
</evidence>
<evidence type="ECO:0000256" key="3">
    <source>
        <dbReference type="ARBA" id="ARBA00022763"/>
    </source>
</evidence>
<dbReference type="GO" id="GO:0003697">
    <property type="term" value="F:single-stranded DNA binding"/>
    <property type="evidence" value="ECO:0007669"/>
    <property type="project" value="InterPro"/>
</dbReference>
<dbReference type="GO" id="GO:0016829">
    <property type="term" value="F:lyase activity"/>
    <property type="evidence" value="ECO:0007669"/>
    <property type="project" value="UniProtKB-KW"/>
</dbReference>
<dbReference type="EMBL" id="SLXQ01000009">
    <property type="protein sequence ID" value="TCP49213.1"/>
    <property type="molecule type" value="Genomic_DNA"/>
</dbReference>
<comment type="similarity">
    <text evidence="1 8">Belongs to the SOS response-associated peptidase family.</text>
</comment>